<dbReference type="eggNOG" id="COG1309">
    <property type="taxonomic scope" value="Bacteria"/>
</dbReference>
<evidence type="ECO:0000256" key="4">
    <source>
        <dbReference type="PROSITE-ProRule" id="PRU00335"/>
    </source>
</evidence>
<keyword evidence="3" id="KW-0804">Transcription</keyword>
<dbReference type="PATRIC" id="fig|579138.3.peg.1623"/>
<dbReference type="InterPro" id="IPR036271">
    <property type="entry name" value="Tet_transcr_reg_TetR-rel_C_sf"/>
</dbReference>
<feature type="DNA-binding region" description="H-T-H motif" evidence="4">
    <location>
        <begin position="33"/>
        <end position="52"/>
    </location>
</feature>
<evidence type="ECO:0000313" key="7">
    <source>
        <dbReference type="EMBL" id="AEI38422.1"/>
    </source>
</evidence>
<dbReference type="PANTHER" id="PTHR47506:SF1">
    <property type="entry name" value="HTH-TYPE TRANSCRIPTIONAL REGULATOR YJDC"/>
    <property type="match status" value="1"/>
</dbReference>
<evidence type="ECO:0000259" key="6">
    <source>
        <dbReference type="PROSITE" id="PS50977"/>
    </source>
</evidence>
<proteinExistence type="predicted"/>
<dbReference type="InterPro" id="IPR009057">
    <property type="entry name" value="Homeodomain-like_sf"/>
</dbReference>
<dbReference type="PANTHER" id="PTHR47506">
    <property type="entry name" value="TRANSCRIPTIONAL REGULATORY PROTEIN"/>
    <property type="match status" value="1"/>
</dbReference>
<protein>
    <submittedName>
        <fullName evidence="7">Transcriptional regulator, TetR family</fullName>
    </submittedName>
</protein>
<dbReference type="Gene3D" id="1.10.357.10">
    <property type="entry name" value="Tetracycline Repressor, domain 2"/>
    <property type="match status" value="1"/>
</dbReference>
<dbReference type="Pfam" id="PF00440">
    <property type="entry name" value="TetR_N"/>
    <property type="match status" value="1"/>
</dbReference>
<sequence>MARTGRPREFDRDKAIDAATALFWAQGYEPTSLTQLKTCMGNISPASFYAAFGSKEALFREVVQRYLATYGQVMAPLWDKSLSPREAIERTLRGSARMQAAHTHPTGCLVVSGASNCSPENASIQTLLAAERQRTRAGIRACVERAIATGELQVSAATDVLPDILTTFFHGMTCEARDGMTSKNLDAAVTSLLTLWDINRMKPRNEQTEKDADEIRETRPTGFGAPFRIDQSINP</sequence>
<dbReference type="EMBL" id="CP002865">
    <property type="protein sequence ID" value="AEI38422.1"/>
    <property type="molecule type" value="Genomic_DNA"/>
</dbReference>
<dbReference type="GO" id="GO:0003677">
    <property type="term" value="F:DNA binding"/>
    <property type="evidence" value="ECO:0007669"/>
    <property type="project" value="UniProtKB-UniRule"/>
</dbReference>
<dbReference type="SUPFAM" id="SSF46689">
    <property type="entry name" value="Homeodomain-like"/>
    <property type="match status" value="1"/>
</dbReference>
<dbReference type="RefSeq" id="WP_013934810.1">
    <property type="nucleotide sequence ID" value="NC_015709.1"/>
</dbReference>
<dbReference type="AlphaFoldDB" id="F8EW12"/>
<evidence type="ECO:0000256" key="2">
    <source>
        <dbReference type="ARBA" id="ARBA00023125"/>
    </source>
</evidence>
<evidence type="ECO:0000256" key="3">
    <source>
        <dbReference type="ARBA" id="ARBA00023163"/>
    </source>
</evidence>
<organism evidence="7 8">
    <name type="scientific">Zymomonas mobilis subsp. pomaceae (strain ATCC 29192 / DSM 22645 / JCM 10191 / CCUG 17912 / NBRC 13757 / NCIMB 11200 / NRRL B-4491 / Barker I)</name>
    <dbReference type="NCBI Taxonomy" id="579138"/>
    <lineage>
        <taxon>Bacteria</taxon>
        <taxon>Pseudomonadati</taxon>
        <taxon>Pseudomonadota</taxon>
        <taxon>Alphaproteobacteria</taxon>
        <taxon>Sphingomonadales</taxon>
        <taxon>Zymomonadaceae</taxon>
        <taxon>Zymomonas</taxon>
    </lineage>
</organism>
<dbReference type="PROSITE" id="PS50977">
    <property type="entry name" value="HTH_TETR_2"/>
    <property type="match status" value="1"/>
</dbReference>
<evidence type="ECO:0000256" key="1">
    <source>
        <dbReference type="ARBA" id="ARBA00023015"/>
    </source>
</evidence>
<dbReference type="KEGG" id="zmp:Zymop_1532"/>
<feature type="domain" description="HTH tetR-type" evidence="6">
    <location>
        <begin position="9"/>
        <end position="70"/>
    </location>
</feature>
<reference evidence="7 8" key="1">
    <citation type="journal article" date="2011" name="J. Bacteriol.">
        <title>Genome sequence of the ethanol-producing Zymomonas mobilis subsp. pomaceae lectotype strain ATCC 29192.</title>
        <authorList>
            <person name="Kouvelis V.N."/>
            <person name="Davenport K.W."/>
            <person name="Brettin T.S."/>
            <person name="Bruce D."/>
            <person name="Detter C."/>
            <person name="Han C.S."/>
            <person name="Nolan M."/>
            <person name="Tapia R."/>
            <person name="Damoulaki A."/>
            <person name="Kyrpides N.C."/>
            <person name="Typas M.A."/>
            <person name="Pappas K.M."/>
        </authorList>
    </citation>
    <scope>NUCLEOTIDE SEQUENCE [LARGE SCALE GENOMIC DNA]</scope>
    <source>
        <strain evidence="8">ATCC 29192 / DSM 22645 / JCM 10191 / CCUG 17912 / NBRC 13757 / NCIMB 11200 / NRRL B-4491 / Barker I</strain>
    </source>
</reference>
<evidence type="ECO:0000256" key="5">
    <source>
        <dbReference type="SAM" id="MobiDB-lite"/>
    </source>
</evidence>
<dbReference type="Proteomes" id="UP000000491">
    <property type="component" value="Chromosome"/>
</dbReference>
<feature type="compositionally biased region" description="Basic and acidic residues" evidence="5">
    <location>
        <begin position="203"/>
        <end position="219"/>
    </location>
</feature>
<accession>F8EW12</accession>
<dbReference type="SUPFAM" id="SSF48498">
    <property type="entry name" value="Tetracyclin repressor-like, C-terminal domain"/>
    <property type="match status" value="1"/>
</dbReference>
<name>F8EW12_ZYMMT</name>
<gene>
    <name evidence="7" type="ordered locus">Zymop_1532</name>
</gene>
<dbReference type="HOGENOM" id="CLU_069356_28_0_5"/>
<keyword evidence="2 4" id="KW-0238">DNA-binding</keyword>
<keyword evidence="1" id="KW-0805">Transcription regulation</keyword>
<dbReference type="Gene3D" id="1.10.10.60">
    <property type="entry name" value="Homeodomain-like"/>
    <property type="match status" value="1"/>
</dbReference>
<feature type="region of interest" description="Disordered" evidence="5">
    <location>
        <begin position="203"/>
        <end position="235"/>
    </location>
</feature>
<dbReference type="STRING" id="579138.Zymop_1532"/>
<dbReference type="InterPro" id="IPR001647">
    <property type="entry name" value="HTH_TetR"/>
</dbReference>
<evidence type="ECO:0000313" key="8">
    <source>
        <dbReference type="Proteomes" id="UP000000491"/>
    </source>
</evidence>